<comment type="caution">
    <text evidence="1">The sequence shown here is derived from an EMBL/GenBank/DDBJ whole genome shotgun (WGS) entry which is preliminary data.</text>
</comment>
<name>A0AAD7EZ18_9AGAR</name>
<organism evidence="1 2">
    <name type="scientific">Mycena albidolilacea</name>
    <dbReference type="NCBI Taxonomy" id="1033008"/>
    <lineage>
        <taxon>Eukaryota</taxon>
        <taxon>Fungi</taxon>
        <taxon>Dikarya</taxon>
        <taxon>Basidiomycota</taxon>
        <taxon>Agaricomycotina</taxon>
        <taxon>Agaricomycetes</taxon>
        <taxon>Agaricomycetidae</taxon>
        <taxon>Agaricales</taxon>
        <taxon>Marasmiineae</taxon>
        <taxon>Mycenaceae</taxon>
        <taxon>Mycena</taxon>
    </lineage>
</organism>
<gene>
    <name evidence="1" type="ORF">DFH08DRAFT_801653</name>
</gene>
<accession>A0AAD7EZ18</accession>
<dbReference type="EMBL" id="JARIHO010000006">
    <property type="protein sequence ID" value="KAJ7359892.1"/>
    <property type="molecule type" value="Genomic_DNA"/>
</dbReference>
<evidence type="ECO:0000313" key="1">
    <source>
        <dbReference type="EMBL" id="KAJ7359892.1"/>
    </source>
</evidence>
<dbReference type="Proteomes" id="UP001218218">
    <property type="component" value="Unassembled WGS sequence"/>
</dbReference>
<proteinExistence type="predicted"/>
<sequence>MSRRPRPYRPTPRFLAATAGIFSAVHPSRPALFAKIEHESETTLKSGSRVLAQNLGVDCAGREKQYTISSLAVAAAGGCLAVSITGAIGFYQSPPATGGPSYHWFTSGFCRKALDALPIQSASSVHVCSGFRARDFSSYVLYEARMEVNRPENRLEPARYNVFQWISCHWFGGLQRPSVESTETPVWMPSSAKAGHWRSAGYLRAYYRKTWP</sequence>
<reference evidence="1" key="1">
    <citation type="submission" date="2023-03" db="EMBL/GenBank/DDBJ databases">
        <title>Massive genome expansion in bonnet fungi (Mycena s.s.) driven by repeated elements and novel gene families across ecological guilds.</title>
        <authorList>
            <consortium name="Lawrence Berkeley National Laboratory"/>
            <person name="Harder C.B."/>
            <person name="Miyauchi S."/>
            <person name="Viragh M."/>
            <person name="Kuo A."/>
            <person name="Thoen E."/>
            <person name="Andreopoulos B."/>
            <person name="Lu D."/>
            <person name="Skrede I."/>
            <person name="Drula E."/>
            <person name="Henrissat B."/>
            <person name="Morin E."/>
            <person name="Kohler A."/>
            <person name="Barry K."/>
            <person name="LaButti K."/>
            <person name="Morin E."/>
            <person name="Salamov A."/>
            <person name="Lipzen A."/>
            <person name="Mereny Z."/>
            <person name="Hegedus B."/>
            <person name="Baldrian P."/>
            <person name="Stursova M."/>
            <person name="Weitz H."/>
            <person name="Taylor A."/>
            <person name="Grigoriev I.V."/>
            <person name="Nagy L.G."/>
            <person name="Martin F."/>
            <person name="Kauserud H."/>
        </authorList>
    </citation>
    <scope>NUCLEOTIDE SEQUENCE</scope>
    <source>
        <strain evidence="1">CBHHK002</strain>
    </source>
</reference>
<dbReference type="AlphaFoldDB" id="A0AAD7EZ18"/>
<keyword evidence="2" id="KW-1185">Reference proteome</keyword>
<protein>
    <submittedName>
        <fullName evidence="1">Uncharacterized protein</fullName>
    </submittedName>
</protein>
<evidence type="ECO:0000313" key="2">
    <source>
        <dbReference type="Proteomes" id="UP001218218"/>
    </source>
</evidence>